<feature type="transmembrane region" description="Helical" evidence="1">
    <location>
        <begin position="91"/>
        <end position="112"/>
    </location>
</feature>
<evidence type="ECO:0000259" key="2">
    <source>
        <dbReference type="Pfam" id="PF04892"/>
    </source>
</evidence>
<keyword evidence="1" id="KW-0812">Transmembrane</keyword>
<keyword evidence="1" id="KW-0472">Membrane</keyword>
<dbReference type="Proteomes" id="UP000623681">
    <property type="component" value="Unassembled WGS sequence"/>
</dbReference>
<sequence>MEINKNNQAKLTFGLFVVYFLVLIWIILFKLQLSFNTLPHFRGVNLIPFAGSVIRNNQLDYTEIILNIIVFMPFGLYLSMIKHNWSFCKKIITIAGVSLLFELLQFIFAIGGTDITDLISNTLGGAVGIGCYMVFSKILKEKTNKILNILALIGTISIISLGIVISRIVTYKFK</sequence>
<dbReference type="RefSeq" id="WP_202766555.1">
    <property type="nucleotide sequence ID" value="NZ_JAESWA010000017.1"/>
</dbReference>
<dbReference type="AlphaFoldDB" id="A0A937FGL2"/>
<feature type="transmembrane region" description="Helical" evidence="1">
    <location>
        <begin position="61"/>
        <end position="79"/>
    </location>
</feature>
<evidence type="ECO:0000313" key="3">
    <source>
        <dbReference type="EMBL" id="MBL4931186.1"/>
    </source>
</evidence>
<feature type="transmembrane region" description="Helical" evidence="1">
    <location>
        <begin position="147"/>
        <end position="169"/>
    </location>
</feature>
<name>A0A937FGL2_9CLOT</name>
<feature type="transmembrane region" description="Helical" evidence="1">
    <location>
        <begin position="12"/>
        <end position="31"/>
    </location>
</feature>
<keyword evidence="1" id="KW-1133">Transmembrane helix</keyword>
<organism evidence="3 4">
    <name type="scientific">Clostridium paridis</name>
    <dbReference type="NCBI Taxonomy" id="2803863"/>
    <lineage>
        <taxon>Bacteria</taxon>
        <taxon>Bacillati</taxon>
        <taxon>Bacillota</taxon>
        <taxon>Clostridia</taxon>
        <taxon>Eubacteriales</taxon>
        <taxon>Clostridiaceae</taxon>
        <taxon>Clostridium</taxon>
    </lineage>
</organism>
<protein>
    <submittedName>
        <fullName evidence="3">VanZ family protein</fullName>
    </submittedName>
</protein>
<keyword evidence="4" id="KW-1185">Reference proteome</keyword>
<feature type="transmembrane region" description="Helical" evidence="1">
    <location>
        <begin position="118"/>
        <end position="135"/>
    </location>
</feature>
<dbReference type="PANTHER" id="PTHR36834">
    <property type="entry name" value="MEMBRANE PROTEIN-RELATED"/>
    <property type="match status" value="1"/>
</dbReference>
<accession>A0A937FGL2</accession>
<feature type="domain" description="VanZ-like" evidence="2">
    <location>
        <begin position="16"/>
        <end position="135"/>
    </location>
</feature>
<evidence type="ECO:0000313" key="4">
    <source>
        <dbReference type="Proteomes" id="UP000623681"/>
    </source>
</evidence>
<reference evidence="3" key="1">
    <citation type="submission" date="2021-01" db="EMBL/GenBank/DDBJ databases">
        <title>Genome public.</title>
        <authorList>
            <person name="Liu C."/>
            <person name="Sun Q."/>
        </authorList>
    </citation>
    <scope>NUCLEOTIDE SEQUENCE</scope>
    <source>
        <strain evidence="3">YIM B02565</strain>
    </source>
</reference>
<comment type="caution">
    <text evidence="3">The sequence shown here is derived from an EMBL/GenBank/DDBJ whole genome shotgun (WGS) entry which is preliminary data.</text>
</comment>
<proteinExistence type="predicted"/>
<dbReference type="InterPro" id="IPR006976">
    <property type="entry name" value="VanZ-like"/>
</dbReference>
<dbReference type="PANTHER" id="PTHR36834:SF2">
    <property type="entry name" value="MEMBRANE PROTEIN"/>
    <property type="match status" value="1"/>
</dbReference>
<dbReference type="EMBL" id="JAESWA010000017">
    <property type="protein sequence ID" value="MBL4931186.1"/>
    <property type="molecule type" value="Genomic_DNA"/>
</dbReference>
<dbReference type="Pfam" id="PF04892">
    <property type="entry name" value="VanZ"/>
    <property type="match status" value="1"/>
</dbReference>
<gene>
    <name evidence="3" type="ORF">JK634_05160</name>
</gene>
<evidence type="ECO:0000256" key="1">
    <source>
        <dbReference type="SAM" id="Phobius"/>
    </source>
</evidence>
<dbReference type="InterPro" id="IPR053150">
    <property type="entry name" value="Teicoplanin_resist-assoc"/>
</dbReference>